<evidence type="ECO:0000259" key="7">
    <source>
        <dbReference type="Pfam" id="PF00171"/>
    </source>
</evidence>
<sequence>MQKPEEQEKSYQQMVKDMRKVFLSGKTRDMQFRKSQLQRLLALVEENYDSLYDALFKDMRKPLHEAMLTELMFLKRDIRHTAWNLKKWSRPTKVPMHLTTGPADSFSVNHDPHGVVLIIAPWNYVHLVLSPLVGAIAAGNCAILKPSEVSVNCEAVVAELIPKYLDNDCYKVVTGGPSEITALLKEKFDYIFYTGSFPIAQIIHAAANKYLTPVTLELGGKCPVYVDDSVNYHMTAQRILWGKFTNLGQTCVAPDYIMCNEQVQTKLVEEFKKVLLEFYGENMQENTDLARIINARHWNRLKMLLKRSKGDVVIGGDLDEYDLWISPTVIVNVEETDSLMEGELFGPLLPILNVNSADEAIAFINKRDTPLALYLYTRKSDTVKKFKNLTQSGALDINDCIYHCSVFEIPFGGKGESGMGRYHGKWSYDTFSYDRAILHRMFDPIGNIHSMTPRYPPYTQFKYKLLYNALKHFDHLYVDPFKAVPYFVVFLAGAILAFCIMHFKLYEYLGL</sequence>
<keyword evidence="6" id="KW-0812">Transmembrane</keyword>
<dbReference type="InterPro" id="IPR015590">
    <property type="entry name" value="Aldehyde_DH_dom"/>
</dbReference>
<comment type="caution">
    <text evidence="8">The sequence shown here is derived from an EMBL/GenBank/DDBJ whole genome shotgun (WGS) entry which is preliminary data.</text>
</comment>
<keyword evidence="6" id="KW-1133">Transmembrane helix</keyword>
<evidence type="ECO:0000313" key="9">
    <source>
        <dbReference type="Proteomes" id="UP000198287"/>
    </source>
</evidence>
<dbReference type="Gene3D" id="3.40.605.10">
    <property type="entry name" value="Aldehyde Dehydrogenase, Chain A, domain 1"/>
    <property type="match status" value="1"/>
</dbReference>
<dbReference type="Proteomes" id="UP000198287">
    <property type="component" value="Unassembled WGS sequence"/>
</dbReference>
<dbReference type="GO" id="GO:0006081">
    <property type="term" value="P:aldehyde metabolic process"/>
    <property type="evidence" value="ECO:0007669"/>
    <property type="project" value="InterPro"/>
</dbReference>
<dbReference type="InterPro" id="IPR016163">
    <property type="entry name" value="Ald_DH_C"/>
</dbReference>
<dbReference type="PANTHER" id="PTHR43570:SF16">
    <property type="entry name" value="ALDEHYDE DEHYDROGENASE TYPE III, ISOFORM Q"/>
    <property type="match status" value="1"/>
</dbReference>
<comment type="similarity">
    <text evidence="1 4">Belongs to the aldehyde dehydrogenase family.</text>
</comment>
<gene>
    <name evidence="8" type="ORF">Fcan01_13164</name>
</gene>
<dbReference type="Pfam" id="PF00171">
    <property type="entry name" value="Aldedh"/>
    <property type="match status" value="1"/>
</dbReference>
<evidence type="ECO:0000256" key="3">
    <source>
        <dbReference type="ARBA" id="ARBA00023027"/>
    </source>
</evidence>
<dbReference type="InterPro" id="IPR016161">
    <property type="entry name" value="Ald_DH/histidinol_DH"/>
</dbReference>
<proteinExistence type="inferred from homology"/>
<dbReference type="Gene3D" id="3.40.309.10">
    <property type="entry name" value="Aldehyde Dehydrogenase, Chain A, domain 2"/>
    <property type="match status" value="1"/>
</dbReference>
<dbReference type="PIRSF" id="PIRSF036492">
    <property type="entry name" value="ALDH"/>
    <property type="match status" value="1"/>
</dbReference>
<dbReference type="GO" id="GO:0005737">
    <property type="term" value="C:cytoplasm"/>
    <property type="evidence" value="ECO:0007669"/>
    <property type="project" value="TreeGrafter"/>
</dbReference>
<dbReference type="SUPFAM" id="SSF53720">
    <property type="entry name" value="ALDH-like"/>
    <property type="match status" value="1"/>
</dbReference>
<dbReference type="FunFam" id="3.40.605.10:FF:000004">
    <property type="entry name" value="Aldehyde dehydrogenase"/>
    <property type="match status" value="1"/>
</dbReference>
<dbReference type="FunFam" id="3.40.309.10:FF:000003">
    <property type="entry name" value="Aldehyde dehydrogenase"/>
    <property type="match status" value="1"/>
</dbReference>
<evidence type="ECO:0000313" key="8">
    <source>
        <dbReference type="EMBL" id="OXA51333.1"/>
    </source>
</evidence>
<keyword evidence="6" id="KW-0472">Membrane</keyword>
<feature type="domain" description="Aldehyde dehydrogenase" evidence="7">
    <location>
        <begin position="4"/>
        <end position="434"/>
    </location>
</feature>
<accession>A0A226E1C4</accession>
<reference evidence="8 9" key="1">
    <citation type="submission" date="2015-12" db="EMBL/GenBank/DDBJ databases">
        <title>The genome of Folsomia candida.</title>
        <authorList>
            <person name="Faddeeva A."/>
            <person name="Derks M.F."/>
            <person name="Anvar Y."/>
            <person name="Smit S."/>
            <person name="Van Straalen N."/>
            <person name="Roelofs D."/>
        </authorList>
    </citation>
    <scope>NUCLEOTIDE SEQUENCE [LARGE SCALE GENOMIC DNA]</scope>
    <source>
        <strain evidence="8 9">VU population</strain>
        <tissue evidence="8">Whole body</tissue>
    </source>
</reference>
<name>A0A226E1C4_FOLCA</name>
<evidence type="ECO:0000256" key="5">
    <source>
        <dbReference type="PIRSR" id="PIRSR036492-1"/>
    </source>
</evidence>
<feature type="transmembrane region" description="Helical" evidence="6">
    <location>
        <begin position="483"/>
        <end position="503"/>
    </location>
</feature>
<dbReference type="InterPro" id="IPR016162">
    <property type="entry name" value="Ald_DH_N"/>
</dbReference>
<dbReference type="PANTHER" id="PTHR43570">
    <property type="entry name" value="ALDEHYDE DEHYDROGENASE"/>
    <property type="match status" value="1"/>
</dbReference>
<feature type="active site" evidence="5">
    <location>
        <position position="217"/>
    </location>
</feature>
<dbReference type="AlphaFoldDB" id="A0A226E1C4"/>
<dbReference type="OMA" id="MKDQKVP"/>
<evidence type="ECO:0000256" key="1">
    <source>
        <dbReference type="ARBA" id="ARBA00009986"/>
    </source>
</evidence>
<dbReference type="GO" id="GO:0004029">
    <property type="term" value="F:aldehyde dehydrogenase (NAD+) activity"/>
    <property type="evidence" value="ECO:0007669"/>
    <property type="project" value="TreeGrafter"/>
</dbReference>
<feature type="active site" evidence="5">
    <location>
        <position position="251"/>
    </location>
</feature>
<dbReference type="InterPro" id="IPR012394">
    <property type="entry name" value="Aldehyde_DH_NAD(P)"/>
</dbReference>
<keyword evidence="2 4" id="KW-0560">Oxidoreductase</keyword>
<dbReference type="OrthoDB" id="440325at2759"/>
<organism evidence="8 9">
    <name type="scientific">Folsomia candida</name>
    <name type="common">Springtail</name>
    <dbReference type="NCBI Taxonomy" id="158441"/>
    <lineage>
        <taxon>Eukaryota</taxon>
        <taxon>Metazoa</taxon>
        <taxon>Ecdysozoa</taxon>
        <taxon>Arthropoda</taxon>
        <taxon>Hexapoda</taxon>
        <taxon>Collembola</taxon>
        <taxon>Entomobryomorpha</taxon>
        <taxon>Isotomoidea</taxon>
        <taxon>Isotomidae</taxon>
        <taxon>Proisotominae</taxon>
        <taxon>Folsomia</taxon>
    </lineage>
</organism>
<keyword evidence="3" id="KW-0520">NAD</keyword>
<protein>
    <recommendedName>
        <fullName evidence="4">Aldehyde dehydrogenase</fullName>
    </recommendedName>
</protein>
<evidence type="ECO:0000256" key="6">
    <source>
        <dbReference type="SAM" id="Phobius"/>
    </source>
</evidence>
<evidence type="ECO:0000256" key="2">
    <source>
        <dbReference type="ARBA" id="ARBA00023002"/>
    </source>
</evidence>
<dbReference type="EMBL" id="LNIX01000007">
    <property type="protein sequence ID" value="OXA51333.1"/>
    <property type="molecule type" value="Genomic_DNA"/>
</dbReference>
<dbReference type="STRING" id="158441.A0A226E1C4"/>
<evidence type="ECO:0000256" key="4">
    <source>
        <dbReference type="PIRNR" id="PIRNR036492"/>
    </source>
</evidence>
<keyword evidence="9" id="KW-1185">Reference proteome</keyword>